<protein>
    <submittedName>
        <fullName evidence="1">Uncharacterized protein</fullName>
    </submittedName>
</protein>
<accession>A0A3A9AHH9</accession>
<sequence>MEKGRTKNEHSIENIFVYVFFRLIVVVRPLLPFGPETNLMGKAYQSIDQAITYSVSLPQHRFAKCRYSGERLSIYRIT</sequence>
<gene>
    <name evidence="1" type="ORF">D7V94_11250</name>
</gene>
<dbReference type="Proteomes" id="UP000280696">
    <property type="component" value="Unassembled WGS sequence"/>
</dbReference>
<evidence type="ECO:0000313" key="1">
    <source>
        <dbReference type="EMBL" id="RKI91080.1"/>
    </source>
</evidence>
<evidence type="ECO:0000313" key="2">
    <source>
        <dbReference type="Proteomes" id="UP000280696"/>
    </source>
</evidence>
<name>A0A3A9AHH9_9FIRM</name>
<keyword evidence="2" id="KW-1185">Reference proteome</keyword>
<reference evidence="1 2" key="1">
    <citation type="submission" date="2018-09" db="EMBL/GenBank/DDBJ databases">
        <title>Murine metabolic-syndrome-specific gut microbial biobank.</title>
        <authorList>
            <person name="Liu C."/>
        </authorList>
    </citation>
    <scope>NUCLEOTIDE SEQUENCE [LARGE SCALE GENOMIC DNA]</scope>
    <source>
        <strain evidence="1 2">0.1xD8-82</strain>
    </source>
</reference>
<comment type="caution">
    <text evidence="1">The sequence shown here is derived from an EMBL/GenBank/DDBJ whole genome shotgun (WGS) entry which is preliminary data.</text>
</comment>
<organism evidence="1 2">
    <name type="scientific">Parablautia intestinalis</name>
    <dbReference type="NCBI Taxonomy" id="2320100"/>
    <lineage>
        <taxon>Bacteria</taxon>
        <taxon>Bacillati</taxon>
        <taxon>Bacillota</taxon>
        <taxon>Clostridia</taxon>
        <taxon>Lachnospirales</taxon>
        <taxon>Lachnospiraceae</taxon>
        <taxon>Parablautia</taxon>
    </lineage>
</organism>
<dbReference type="EMBL" id="RAYQ01000011">
    <property type="protein sequence ID" value="RKI91080.1"/>
    <property type="molecule type" value="Genomic_DNA"/>
</dbReference>
<dbReference type="AlphaFoldDB" id="A0A3A9AHH9"/>
<proteinExistence type="predicted"/>